<dbReference type="STRING" id="758803.SAMN05421803_1027"/>
<dbReference type="InterPro" id="IPR000683">
    <property type="entry name" value="Gfo/Idh/MocA-like_OxRdtase_N"/>
</dbReference>
<dbReference type="GO" id="GO:0000166">
    <property type="term" value="F:nucleotide binding"/>
    <property type="evidence" value="ECO:0007669"/>
    <property type="project" value="InterPro"/>
</dbReference>
<accession>A0A1M6DTB4</accession>
<sequence>MSNAPQVPDHDGPELHVALIGYGKGGEVFHAPVIEAVPGLRLSAVVTGNPERARTVRERHPGATVYPTVADLWADVGRYEIAVVTTPNDTHAPLARAALEAGVSVVVDKPFALTAAQARELTDLADKLGRVLTVYQNRRWDADFLTLWNLVEEGALGRVHRFESRFERWRPLPKGTWRESGAVENGAGLLYDLGPHLIDQAVNLFGPVASVYAEVDSLREGVQADDDVFLSLRHARGTRSQLWMSALAAQGGPRFRVLGDAAAFTSYGMDGQEARLLAGESPAAADWGGLPESAWGLLGADGATRRVPSARGAYTEFYAGVRDAVGEGEPLPVDPHEVIHGLEVIEAARRSARTGTVVALPGR</sequence>
<dbReference type="Gene3D" id="3.30.360.10">
    <property type="entry name" value="Dihydrodipicolinate Reductase, domain 2"/>
    <property type="match status" value="1"/>
</dbReference>
<evidence type="ECO:0000259" key="3">
    <source>
        <dbReference type="Pfam" id="PF01408"/>
    </source>
</evidence>
<keyword evidence="2" id="KW-0560">Oxidoreductase</keyword>
<reference evidence="5 6" key="1">
    <citation type="submission" date="2016-11" db="EMBL/GenBank/DDBJ databases">
        <authorList>
            <person name="Jaros S."/>
            <person name="Januszkiewicz K."/>
            <person name="Wedrychowicz H."/>
        </authorList>
    </citation>
    <scope>NUCLEOTIDE SEQUENCE [LARGE SCALE GENOMIC DNA]</scope>
    <source>
        <strain evidence="5 6">CGMCC 4.5723</strain>
    </source>
</reference>
<dbReference type="SUPFAM" id="SSF51735">
    <property type="entry name" value="NAD(P)-binding Rossmann-fold domains"/>
    <property type="match status" value="1"/>
</dbReference>
<dbReference type="Pfam" id="PF01408">
    <property type="entry name" value="GFO_IDH_MocA"/>
    <property type="match status" value="1"/>
</dbReference>
<dbReference type="Pfam" id="PF22725">
    <property type="entry name" value="GFO_IDH_MocA_C3"/>
    <property type="match status" value="1"/>
</dbReference>
<dbReference type="OrthoDB" id="256869at2"/>
<evidence type="ECO:0000313" key="5">
    <source>
        <dbReference type="EMBL" id="SHI76370.1"/>
    </source>
</evidence>
<feature type="domain" description="GFO/IDH/MocA-like oxidoreductase" evidence="4">
    <location>
        <begin position="144"/>
        <end position="263"/>
    </location>
</feature>
<dbReference type="RefSeq" id="WP_073375501.1">
    <property type="nucleotide sequence ID" value="NZ_FQZK01000002.1"/>
</dbReference>
<gene>
    <name evidence="5" type="ORF">SAMN05421803_1027</name>
</gene>
<evidence type="ECO:0000256" key="2">
    <source>
        <dbReference type="ARBA" id="ARBA00023002"/>
    </source>
</evidence>
<evidence type="ECO:0000259" key="4">
    <source>
        <dbReference type="Pfam" id="PF22725"/>
    </source>
</evidence>
<organism evidence="5 6">
    <name type="scientific">Nocardiopsis flavescens</name>
    <dbReference type="NCBI Taxonomy" id="758803"/>
    <lineage>
        <taxon>Bacteria</taxon>
        <taxon>Bacillati</taxon>
        <taxon>Actinomycetota</taxon>
        <taxon>Actinomycetes</taxon>
        <taxon>Streptosporangiales</taxon>
        <taxon>Nocardiopsidaceae</taxon>
        <taxon>Nocardiopsis</taxon>
    </lineage>
</organism>
<comment type="similarity">
    <text evidence="1">Belongs to the Gfo/Idh/MocA family.</text>
</comment>
<dbReference type="InterPro" id="IPR036291">
    <property type="entry name" value="NAD(P)-bd_dom_sf"/>
</dbReference>
<dbReference type="InterPro" id="IPR055170">
    <property type="entry name" value="GFO_IDH_MocA-like_dom"/>
</dbReference>
<dbReference type="Proteomes" id="UP000184452">
    <property type="component" value="Unassembled WGS sequence"/>
</dbReference>
<proteinExistence type="inferred from homology"/>
<dbReference type="InterPro" id="IPR051317">
    <property type="entry name" value="Gfo/Idh/MocA_oxidoreduct"/>
</dbReference>
<evidence type="ECO:0000256" key="1">
    <source>
        <dbReference type="ARBA" id="ARBA00010928"/>
    </source>
</evidence>
<dbReference type="GO" id="GO:0016491">
    <property type="term" value="F:oxidoreductase activity"/>
    <property type="evidence" value="ECO:0007669"/>
    <property type="project" value="UniProtKB-KW"/>
</dbReference>
<dbReference type="Gene3D" id="3.40.50.720">
    <property type="entry name" value="NAD(P)-binding Rossmann-like Domain"/>
    <property type="match status" value="1"/>
</dbReference>
<feature type="domain" description="Gfo/Idh/MocA-like oxidoreductase N-terminal" evidence="3">
    <location>
        <begin position="16"/>
        <end position="135"/>
    </location>
</feature>
<dbReference type="EMBL" id="FQZK01000002">
    <property type="protein sequence ID" value="SHI76370.1"/>
    <property type="molecule type" value="Genomic_DNA"/>
</dbReference>
<dbReference type="PANTHER" id="PTHR43708">
    <property type="entry name" value="CONSERVED EXPRESSED OXIDOREDUCTASE (EUROFUNG)"/>
    <property type="match status" value="1"/>
</dbReference>
<keyword evidence="6" id="KW-1185">Reference proteome</keyword>
<name>A0A1M6DTB4_9ACTN</name>
<dbReference type="PANTHER" id="PTHR43708:SF5">
    <property type="entry name" value="CONSERVED EXPRESSED OXIDOREDUCTASE (EUROFUNG)-RELATED"/>
    <property type="match status" value="1"/>
</dbReference>
<dbReference type="AlphaFoldDB" id="A0A1M6DTB4"/>
<evidence type="ECO:0000313" key="6">
    <source>
        <dbReference type="Proteomes" id="UP000184452"/>
    </source>
</evidence>
<protein>
    <submittedName>
        <fullName evidence="5">Predicted dehydrogenase</fullName>
    </submittedName>
</protein>
<dbReference type="SUPFAM" id="SSF55347">
    <property type="entry name" value="Glyceraldehyde-3-phosphate dehydrogenase-like, C-terminal domain"/>
    <property type="match status" value="1"/>
</dbReference>